<dbReference type="Proteomes" id="UP000886884">
    <property type="component" value="Unassembled WGS sequence"/>
</dbReference>
<accession>A0A9D1P632</accession>
<organism evidence="1 2">
    <name type="scientific">Candidatus Ornithocaccomicrobium faecavium</name>
    <dbReference type="NCBI Taxonomy" id="2840890"/>
    <lineage>
        <taxon>Bacteria</taxon>
        <taxon>Bacillati</taxon>
        <taxon>Bacillota</taxon>
        <taxon>Clostridia</taxon>
        <taxon>Candidatus Ornithocaccomicrobium</taxon>
    </lineage>
</organism>
<reference evidence="1" key="2">
    <citation type="journal article" date="2021" name="PeerJ">
        <title>Extensive microbial diversity within the chicken gut microbiome revealed by metagenomics and culture.</title>
        <authorList>
            <person name="Gilroy R."/>
            <person name="Ravi A."/>
            <person name="Getino M."/>
            <person name="Pursley I."/>
            <person name="Horton D.L."/>
            <person name="Alikhan N.F."/>
            <person name="Baker D."/>
            <person name="Gharbi K."/>
            <person name="Hall N."/>
            <person name="Watson M."/>
            <person name="Adriaenssens E.M."/>
            <person name="Foster-Nyarko E."/>
            <person name="Jarju S."/>
            <person name="Secka A."/>
            <person name="Antonio M."/>
            <person name="Oren A."/>
            <person name="Chaudhuri R.R."/>
            <person name="La Ragione R."/>
            <person name="Hildebrand F."/>
            <person name="Pallen M.J."/>
        </authorList>
    </citation>
    <scope>NUCLEOTIDE SEQUENCE</scope>
    <source>
        <strain evidence="1">CHK183-6373</strain>
    </source>
</reference>
<evidence type="ECO:0000313" key="2">
    <source>
        <dbReference type="Proteomes" id="UP000886884"/>
    </source>
</evidence>
<dbReference type="AlphaFoldDB" id="A0A9D1P632"/>
<proteinExistence type="predicted"/>
<gene>
    <name evidence="1" type="ORF">IAA64_00185</name>
</gene>
<protein>
    <submittedName>
        <fullName evidence="1">Uncharacterized protein</fullName>
    </submittedName>
</protein>
<evidence type="ECO:0000313" key="1">
    <source>
        <dbReference type="EMBL" id="HIV26359.1"/>
    </source>
</evidence>
<reference evidence="1" key="1">
    <citation type="submission" date="2020-10" db="EMBL/GenBank/DDBJ databases">
        <authorList>
            <person name="Gilroy R."/>
        </authorList>
    </citation>
    <scope>NUCLEOTIDE SEQUENCE</scope>
    <source>
        <strain evidence="1">CHK183-6373</strain>
    </source>
</reference>
<dbReference type="EMBL" id="DVOT01000005">
    <property type="protein sequence ID" value="HIV26359.1"/>
    <property type="molecule type" value="Genomic_DNA"/>
</dbReference>
<comment type="caution">
    <text evidence="1">The sequence shown here is derived from an EMBL/GenBank/DDBJ whole genome shotgun (WGS) entry which is preliminary data.</text>
</comment>
<sequence length="105" mass="11888">MKEQQKFFHSPWLVREKKRNATEKGVKVPEATEIRTFIGRPSVPHFRISPATYQGQAADAVAALTAARRLRPLSLEILCDPHFTQLQKILNIACMVEEFPSLSAK</sequence>
<name>A0A9D1P632_9FIRM</name>